<accession>A0A8J2ZF49</accession>
<evidence type="ECO:0000313" key="2">
    <source>
        <dbReference type="Proteomes" id="UP000597507"/>
    </source>
</evidence>
<organism evidence="1 2">
    <name type="scientific">Caldovatus sediminis</name>
    <dbReference type="NCBI Taxonomy" id="2041189"/>
    <lineage>
        <taxon>Bacteria</taxon>
        <taxon>Pseudomonadati</taxon>
        <taxon>Pseudomonadota</taxon>
        <taxon>Alphaproteobacteria</taxon>
        <taxon>Acetobacterales</taxon>
        <taxon>Roseomonadaceae</taxon>
        <taxon>Caldovatus</taxon>
    </lineage>
</organism>
<reference evidence="1 2" key="1">
    <citation type="journal article" date="2014" name="Int. J. Syst. Evol. Microbiol.">
        <title>Complete genome sequence of Corynebacterium casei LMG S-19264T (=DSM 44701T), isolated from a smear-ripened cheese.</title>
        <authorList>
            <consortium name="US DOE Joint Genome Institute (JGI-PGF)"/>
            <person name="Walter F."/>
            <person name="Albersmeier A."/>
            <person name="Kalinowski J."/>
            <person name="Ruckert C."/>
        </authorList>
    </citation>
    <scope>NUCLEOTIDE SEQUENCE [LARGE SCALE GENOMIC DNA]</scope>
    <source>
        <strain evidence="1 2">CGMCC 1.16330</strain>
    </source>
</reference>
<dbReference type="Proteomes" id="UP000597507">
    <property type="component" value="Unassembled WGS sequence"/>
</dbReference>
<dbReference type="EMBL" id="BMKS01000022">
    <property type="protein sequence ID" value="GGG50576.1"/>
    <property type="molecule type" value="Genomic_DNA"/>
</dbReference>
<dbReference type="AlphaFoldDB" id="A0A8J2ZF49"/>
<gene>
    <name evidence="1" type="ORF">GCM10010964_42300</name>
</gene>
<comment type="caution">
    <text evidence="1">The sequence shown here is derived from an EMBL/GenBank/DDBJ whole genome shotgun (WGS) entry which is preliminary data.</text>
</comment>
<dbReference type="RefSeq" id="WP_188903909.1">
    <property type="nucleotide sequence ID" value="NZ_BMKS01000022.1"/>
</dbReference>
<proteinExistence type="predicted"/>
<name>A0A8J2ZF49_9PROT</name>
<protein>
    <submittedName>
        <fullName evidence="1">Uncharacterized protein</fullName>
    </submittedName>
</protein>
<keyword evidence="2" id="KW-1185">Reference proteome</keyword>
<sequence>MLSARPPIPEVDLAAAVIHRAIEDALTPDDRLARPRVIATPTGPHRGFTVGLKPREREEAVRFLLDTAPGWAGAREAWCDAAGVDPDAIRRHVLRHIAPGSIPADIRRALRLPVLATAVAAEPRSLPAVPAPVQAVAPMAEAA</sequence>
<evidence type="ECO:0000313" key="1">
    <source>
        <dbReference type="EMBL" id="GGG50576.1"/>
    </source>
</evidence>